<evidence type="ECO:0000259" key="4">
    <source>
        <dbReference type="PROSITE" id="PS51710"/>
    </source>
</evidence>
<dbReference type="Pfam" id="PF01018">
    <property type="entry name" value="GTP1_OBG"/>
    <property type="match status" value="2"/>
</dbReference>
<dbReference type="SUPFAM" id="SSF82051">
    <property type="entry name" value="Obg GTP-binding protein N-terminal domain"/>
    <property type="match status" value="1"/>
</dbReference>
<dbReference type="InterPro" id="IPR006169">
    <property type="entry name" value="GTP1_OBG_dom"/>
</dbReference>
<dbReference type="STRING" id="27349.A0A0L6UFN0"/>
<dbReference type="Gene3D" id="2.70.210.12">
    <property type="entry name" value="GTP1/OBG domain"/>
    <property type="match status" value="1"/>
</dbReference>
<dbReference type="PANTHER" id="PTHR11702:SF31">
    <property type="entry name" value="MITOCHONDRIAL RIBOSOME-ASSOCIATED GTPASE 2"/>
    <property type="match status" value="1"/>
</dbReference>
<gene>
    <name evidence="6" type="ORF">VP01_669g4</name>
</gene>
<feature type="domain" description="Obg" evidence="5">
    <location>
        <begin position="178"/>
        <end position="437"/>
    </location>
</feature>
<evidence type="ECO:0000256" key="2">
    <source>
        <dbReference type="ARBA" id="ARBA00023134"/>
    </source>
</evidence>
<dbReference type="OrthoDB" id="347018at2759"/>
<dbReference type="SUPFAM" id="SSF52540">
    <property type="entry name" value="P-loop containing nucleoside triphosphate hydrolases"/>
    <property type="match status" value="1"/>
</dbReference>
<dbReference type="PROSITE" id="PS51710">
    <property type="entry name" value="G_OBG"/>
    <property type="match status" value="1"/>
</dbReference>
<feature type="region of interest" description="Disordered" evidence="3">
    <location>
        <begin position="507"/>
        <end position="534"/>
    </location>
</feature>
<dbReference type="InterPro" id="IPR031167">
    <property type="entry name" value="G_OBG"/>
</dbReference>
<proteinExistence type="predicted"/>
<name>A0A0L6UFN0_9BASI</name>
<feature type="region of interest" description="Disordered" evidence="3">
    <location>
        <begin position="105"/>
        <end position="125"/>
    </location>
</feature>
<dbReference type="PROSITE" id="PS51883">
    <property type="entry name" value="OBG"/>
    <property type="match status" value="1"/>
</dbReference>
<dbReference type="GO" id="GO:0005525">
    <property type="term" value="F:GTP binding"/>
    <property type="evidence" value="ECO:0007669"/>
    <property type="project" value="UniProtKB-KW"/>
</dbReference>
<organism evidence="6 7">
    <name type="scientific">Puccinia sorghi</name>
    <dbReference type="NCBI Taxonomy" id="27349"/>
    <lineage>
        <taxon>Eukaryota</taxon>
        <taxon>Fungi</taxon>
        <taxon>Dikarya</taxon>
        <taxon>Basidiomycota</taxon>
        <taxon>Pucciniomycotina</taxon>
        <taxon>Pucciniomycetes</taxon>
        <taxon>Pucciniales</taxon>
        <taxon>Pucciniaceae</taxon>
        <taxon>Puccinia</taxon>
    </lineage>
</organism>
<dbReference type="PRINTS" id="PR00326">
    <property type="entry name" value="GTP1OBG"/>
</dbReference>
<comment type="caution">
    <text evidence="6">The sequence shown here is derived from an EMBL/GenBank/DDBJ whole genome shotgun (WGS) entry which is preliminary data.</text>
</comment>
<dbReference type="EMBL" id="LAVV01012050">
    <property type="protein sequence ID" value="KNZ47087.1"/>
    <property type="molecule type" value="Genomic_DNA"/>
</dbReference>
<dbReference type="Proteomes" id="UP000037035">
    <property type="component" value="Unassembled WGS sequence"/>
</dbReference>
<dbReference type="GO" id="GO:0042254">
    <property type="term" value="P:ribosome biogenesis"/>
    <property type="evidence" value="ECO:0007669"/>
    <property type="project" value="UniProtKB-UniRule"/>
</dbReference>
<dbReference type="InterPro" id="IPR027417">
    <property type="entry name" value="P-loop_NTPase"/>
</dbReference>
<dbReference type="Pfam" id="PF01926">
    <property type="entry name" value="MMR_HSR1"/>
    <property type="match status" value="1"/>
</dbReference>
<evidence type="ECO:0000313" key="7">
    <source>
        <dbReference type="Proteomes" id="UP000037035"/>
    </source>
</evidence>
<feature type="compositionally biased region" description="Basic and acidic residues" evidence="3">
    <location>
        <begin position="507"/>
        <end position="517"/>
    </location>
</feature>
<feature type="domain" description="OBG-type G" evidence="4">
    <location>
        <begin position="438"/>
        <end position="703"/>
    </location>
</feature>
<dbReference type="GO" id="GO:0003924">
    <property type="term" value="F:GTPase activity"/>
    <property type="evidence" value="ECO:0007669"/>
    <property type="project" value="InterPro"/>
</dbReference>
<evidence type="ECO:0000259" key="5">
    <source>
        <dbReference type="PROSITE" id="PS51883"/>
    </source>
</evidence>
<dbReference type="Gene3D" id="3.40.50.300">
    <property type="entry name" value="P-loop containing nucleotide triphosphate hydrolases"/>
    <property type="match status" value="1"/>
</dbReference>
<dbReference type="InterPro" id="IPR006073">
    <property type="entry name" value="GTP-bd"/>
</dbReference>
<dbReference type="PANTHER" id="PTHR11702">
    <property type="entry name" value="DEVELOPMENTALLY REGULATED GTP-BINDING PROTEIN-RELATED"/>
    <property type="match status" value="1"/>
</dbReference>
<evidence type="ECO:0000256" key="1">
    <source>
        <dbReference type="ARBA" id="ARBA00022741"/>
    </source>
</evidence>
<accession>A0A0L6UFN0</accession>
<dbReference type="AlphaFoldDB" id="A0A0L6UFN0"/>
<evidence type="ECO:0008006" key="8">
    <source>
        <dbReference type="Google" id="ProtNLM"/>
    </source>
</evidence>
<reference evidence="6 7" key="1">
    <citation type="submission" date="2015-08" db="EMBL/GenBank/DDBJ databases">
        <title>Next Generation Sequencing and Analysis of the Genome of Puccinia sorghi L Schw, the Causal Agent of Maize Common Rust.</title>
        <authorList>
            <person name="Rochi L."/>
            <person name="Burguener G."/>
            <person name="Darino M."/>
            <person name="Turjanski A."/>
            <person name="Kreff E."/>
            <person name="Dieguez M.J."/>
            <person name="Sacco F."/>
        </authorList>
    </citation>
    <scope>NUCLEOTIDE SEQUENCE [LARGE SCALE GENOMIC DNA]</scope>
    <source>
        <strain evidence="6 7">RO10H11247</strain>
    </source>
</reference>
<protein>
    <recommendedName>
        <fullName evidence="8">GTPase</fullName>
    </recommendedName>
</protein>
<evidence type="ECO:0000313" key="6">
    <source>
        <dbReference type="EMBL" id="KNZ47087.1"/>
    </source>
</evidence>
<dbReference type="InterPro" id="IPR045086">
    <property type="entry name" value="OBG_GTPase"/>
</dbReference>
<keyword evidence="2" id="KW-0342">GTP-binding</keyword>
<sequence length="706" mass="78933">MQSHNLPPVERSVLEEGPSPVTFYVRARRWIRFELRFLCVVVCIPSNNSRIHRIGALFTQQVKQKPSATLRRHDRAMTLRKPGKPTRSVCRQAFATLSTLLRAPKDPATPARASADSQRGEQSEWKSSFDWEAELRRRQRVAKERGRKVTTTILPSSATILSDGWLTPFFFSYLEKASKFVDQMKVLVRAGNGGDGGVAFHREKFVARGGPSGGNGGQGGSVYLRPSAEVQSLNRIPRILKAASGTDGGGQWMNGPAGKDLIVDVPIGTVIREIRSQQISEQRESDFGFSLAHRPPKASDLVGEDPEVAKARRSKLFVHYPESEDTNQTNEALKNLEINLLQELWGLERTRSQCEPFQMDCAEFHQELGNRAKKDENPLTTVNRSMKSEQDFFLVAKGGEGGLGNSNFTGNQTTLPRFATRGKKGQVIELELELKTLADIGLVGFPNSGKSTLIHTLTNSRAEIAPYPFTTLNPQIGTLIIFEDGTWDLDQTRDAIDHSPTHKEYLDADSAKDLIRDRSHRQGSMDPSRRKNERMRLRIADCPGLLPKASENVGLGHAFLRHIERSRMLVMVVDLMAGLSSKQQSLEDDNPQRCCEDVETLFQELESYQPGLSGRVGIVIANKADLSCSDNQLKQLAQVRLQALEDYIRGMTGFQVQHGLRDHHSAHLSNHHPYHQSMLVLPVSAKFRLNIPKLVLAIQHFFESTK</sequence>
<dbReference type="VEuPathDB" id="FungiDB:VP01_669g4"/>
<dbReference type="GO" id="GO:0005739">
    <property type="term" value="C:mitochondrion"/>
    <property type="evidence" value="ECO:0007669"/>
    <property type="project" value="TreeGrafter"/>
</dbReference>
<dbReference type="InterPro" id="IPR036726">
    <property type="entry name" value="GTP1_OBG_dom_sf"/>
</dbReference>
<evidence type="ECO:0000256" key="3">
    <source>
        <dbReference type="SAM" id="MobiDB-lite"/>
    </source>
</evidence>
<keyword evidence="7" id="KW-1185">Reference proteome</keyword>
<keyword evidence="1" id="KW-0547">Nucleotide-binding</keyword>